<keyword evidence="3" id="KW-1185">Reference proteome</keyword>
<feature type="compositionally biased region" description="Basic and acidic residues" evidence="1">
    <location>
        <begin position="590"/>
        <end position="601"/>
    </location>
</feature>
<name>A0A437AM49_9MICR</name>
<feature type="compositionally biased region" description="Polar residues" evidence="1">
    <location>
        <begin position="153"/>
        <end position="164"/>
    </location>
</feature>
<evidence type="ECO:0000256" key="1">
    <source>
        <dbReference type="SAM" id="MobiDB-lite"/>
    </source>
</evidence>
<evidence type="ECO:0000313" key="3">
    <source>
        <dbReference type="Proteomes" id="UP000282876"/>
    </source>
</evidence>
<feature type="compositionally biased region" description="Acidic residues" evidence="1">
    <location>
        <begin position="431"/>
        <end position="443"/>
    </location>
</feature>
<proteinExistence type="predicted"/>
<feature type="region of interest" description="Disordered" evidence="1">
    <location>
        <begin position="301"/>
        <end position="449"/>
    </location>
</feature>
<dbReference type="EMBL" id="RCSS01000276">
    <property type="protein sequence ID" value="RVD92214.1"/>
    <property type="molecule type" value="Genomic_DNA"/>
</dbReference>
<feature type="compositionally biased region" description="Basic and acidic residues" evidence="1">
    <location>
        <begin position="142"/>
        <end position="152"/>
    </location>
</feature>
<feature type="compositionally biased region" description="Polar residues" evidence="1">
    <location>
        <begin position="130"/>
        <end position="140"/>
    </location>
</feature>
<protein>
    <submittedName>
        <fullName evidence="2">Uncharacterized protein</fullName>
    </submittedName>
</protein>
<comment type="caution">
    <text evidence="2">The sequence shown here is derived from an EMBL/GenBank/DDBJ whole genome shotgun (WGS) entry which is preliminary data.</text>
</comment>
<feature type="compositionally biased region" description="Basic and acidic residues" evidence="1">
    <location>
        <begin position="202"/>
        <end position="218"/>
    </location>
</feature>
<evidence type="ECO:0000313" key="2">
    <source>
        <dbReference type="EMBL" id="RVD92214.1"/>
    </source>
</evidence>
<feature type="compositionally biased region" description="Acidic residues" evidence="1">
    <location>
        <begin position="262"/>
        <end position="273"/>
    </location>
</feature>
<reference evidence="2 3" key="1">
    <citation type="submission" date="2018-10" db="EMBL/GenBank/DDBJ databases">
        <title>Draft genome sequence of the microsporidian Tubulinosema ratisbonensis.</title>
        <authorList>
            <person name="Polonais V."/>
            <person name="Peyretaillade E."/>
            <person name="Niehus S."/>
            <person name="Wawrzyniak I."/>
            <person name="Franchet A."/>
            <person name="Gaspin C."/>
            <person name="Reichstadt M."/>
            <person name="Belser C."/>
            <person name="Labadie K."/>
            <person name="Delbac F."/>
            <person name="Ferrandon D."/>
        </authorList>
    </citation>
    <scope>NUCLEOTIDE SEQUENCE [LARGE SCALE GENOMIC DNA]</scope>
    <source>
        <strain evidence="2 3">Franzen</strain>
    </source>
</reference>
<dbReference type="AlphaFoldDB" id="A0A437AM49"/>
<dbReference type="Proteomes" id="UP000282876">
    <property type="component" value="Unassembled WGS sequence"/>
</dbReference>
<feature type="compositionally biased region" description="Polar residues" evidence="1">
    <location>
        <begin position="244"/>
        <end position="253"/>
    </location>
</feature>
<dbReference type="VEuPathDB" id="MicrosporidiaDB:TUBRATIS_12900"/>
<sequence length="601" mass="68400">MLLFVLFNHVFLSRNNLIEEIIQKNEILDLLNDDKIKLALTKFYDLFPVQFTRIFNDPNLDDDERITAVKTILLQDLSRSSDELADFYQNEVQLIRASHGKSNETSHQVRSKGASRYPEPDERVGEYLGDSQNARSTRQGRLTRDYVEESAKSQKVAQPDSSESSDSDTKGAKSVKPKISQSKKLSRSCDELRDDDSVSTSRHFDQRRTGAYRERGYDYEEDLPSKPLKKSTRSKGERPEEYSGSESVRSSAQYRRKQPESAYEELPDFEEDIVVEKPQKRSSRAGNKKISEYAEITEFDENANAPGEHIPRFTRKVKTSDYEELPDVNDKPKGIAKMIEKRKAKSKSENVPEPSGRTSRMNNPKAEDRIRSKSPNPFSAIAHKLNLRRKKAEAAPIDPVDTKIPSEHLYSQVNKTKKAPSVKENFTPQQDESDNPDAEEDFCGNERKRVPAVPTKKYVQKNQNEQDFDIEEAPELPVKVKVSKIKNLHPADDPRFGFERCISKSRKPLPIGEEESFDSNVEQSKSERIRRIAPVVPDHPSVLHPKAQSRPAVRPRVPEKPAQLSKGGSKPVVQPEPSKEVISDDESDISLEHKTDSNESE</sequence>
<gene>
    <name evidence="2" type="ORF">TUBRATIS_12900</name>
</gene>
<accession>A0A437AM49</accession>
<feature type="region of interest" description="Disordered" evidence="1">
    <location>
        <begin position="98"/>
        <end position="287"/>
    </location>
</feature>
<feature type="compositionally biased region" description="Basic and acidic residues" evidence="1">
    <location>
        <begin position="328"/>
        <end position="350"/>
    </location>
</feature>
<feature type="region of interest" description="Disordered" evidence="1">
    <location>
        <begin position="505"/>
        <end position="601"/>
    </location>
</feature>
<organism evidence="2 3">
    <name type="scientific">Tubulinosema ratisbonensis</name>
    <dbReference type="NCBI Taxonomy" id="291195"/>
    <lineage>
        <taxon>Eukaryota</taxon>
        <taxon>Fungi</taxon>
        <taxon>Fungi incertae sedis</taxon>
        <taxon>Microsporidia</taxon>
        <taxon>Tubulinosematoidea</taxon>
        <taxon>Tubulinosematidae</taxon>
        <taxon>Tubulinosema</taxon>
    </lineage>
</organism>